<dbReference type="InterPro" id="IPR034904">
    <property type="entry name" value="FSCA_dom_sf"/>
</dbReference>
<dbReference type="PANTHER" id="PTHR11178">
    <property type="entry name" value="IRON-SULFUR CLUSTER SCAFFOLD PROTEIN NFU-RELATED"/>
    <property type="match status" value="1"/>
</dbReference>
<reference evidence="3" key="1">
    <citation type="journal article" date="2020" name="mSystems">
        <title>Genome- and Community-Level Interaction Insights into Carbon Utilization and Element Cycling Functions of Hydrothermarchaeota in Hydrothermal Sediment.</title>
        <authorList>
            <person name="Zhou Z."/>
            <person name="Liu Y."/>
            <person name="Xu W."/>
            <person name="Pan J."/>
            <person name="Luo Z.H."/>
            <person name="Li M."/>
        </authorList>
    </citation>
    <scope>NUCLEOTIDE SEQUENCE [LARGE SCALE GENOMIC DNA]</scope>
    <source>
        <strain evidence="3">SpSt-697</strain>
    </source>
</reference>
<proteinExistence type="inferred from homology"/>
<dbReference type="AlphaFoldDB" id="A0A7V3ZUY7"/>
<dbReference type="GO" id="GO:0016226">
    <property type="term" value="P:iron-sulfur cluster assembly"/>
    <property type="evidence" value="ECO:0007669"/>
    <property type="project" value="InterPro"/>
</dbReference>
<dbReference type="Gene3D" id="3.30.300.130">
    <property type="entry name" value="Fe-S cluster assembly (FSCA)"/>
    <property type="match status" value="1"/>
</dbReference>
<sequence>MKQKIKEMFEKEIRPGLIADGGDGEIVEISDDGVVKVKLFGSCAGCPFATLTLALGIEQRLKEKFSEVKKVKNII</sequence>
<evidence type="ECO:0000256" key="1">
    <source>
        <dbReference type="ARBA" id="ARBA00006420"/>
    </source>
</evidence>
<organism evidence="3">
    <name type="scientific">candidate division WOR-3 bacterium</name>
    <dbReference type="NCBI Taxonomy" id="2052148"/>
    <lineage>
        <taxon>Bacteria</taxon>
        <taxon>Bacteria division WOR-3</taxon>
    </lineage>
</organism>
<comment type="caution">
    <text evidence="3">The sequence shown here is derived from an EMBL/GenBank/DDBJ whole genome shotgun (WGS) entry which is preliminary data.</text>
</comment>
<dbReference type="GO" id="GO:0051536">
    <property type="term" value="F:iron-sulfur cluster binding"/>
    <property type="evidence" value="ECO:0007669"/>
    <property type="project" value="InterPro"/>
</dbReference>
<protein>
    <submittedName>
        <fullName evidence="3">NifU family protein</fullName>
    </submittedName>
</protein>
<dbReference type="PANTHER" id="PTHR11178:SF25">
    <property type="entry name" value="NIFU-LIKE PROTEIN 3, CHLOROPLASTIC"/>
    <property type="match status" value="1"/>
</dbReference>
<gene>
    <name evidence="3" type="ORF">ENU74_03015</name>
</gene>
<dbReference type="SUPFAM" id="SSF117916">
    <property type="entry name" value="Fe-S cluster assembly (FSCA) domain-like"/>
    <property type="match status" value="1"/>
</dbReference>
<feature type="domain" description="NIF system FeS cluster assembly NifU C-terminal" evidence="2">
    <location>
        <begin position="5"/>
        <end position="71"/>
    </location>
</feature>
<dbReference type="EMBL" id="DTDR01000082">
    <property type="protein sequence ID" value="HGK63548.1"/>
    <property type="molecule type" value="Genomic_DNA"/>
</dbReference>
<name>A0A7V3ZUY7_UNCW3</name>
<dbReference type="InterPro" id="IPR001075">
    <property type="entry name" value="NIF_FeS_clus_asmbl_NifU_C"/>
</dbReference>
<evidence type="ECO:0000313" key="3">
    <source>
        <dbReference type="EMBL" id="HGK63548.1"/>
    </source>
</evidence>
<dbReference type="GO" id="GO:0005506">
    <property type="term" value="F:iron ion binding"/>
    <property type="evidence" value="ECO:0007669"/>
    <property type="project" value="InterPro"/>
</dbReference>
<comment type="similarity">
    <text evidence="1">Belongs to the NifU family.</text>
</comment>
<accession>A0A7V3ZUY7</accession>
<dbReference type="Pfam" id="PF01106">
    <property type="entry name" value="NifU"/>
    <property type="match status" value="1"/>
</dbReference>
<evidence type="ECO:0000259" key="2">
    <source>
        <dbReference type="Pfam" id="PF01106"/>
    </source>
</evidence>